<dbReference type="InterPro" id="IPR017853">
    <property type="entry name" value="GH"/>
</dbReference>
<dbReference type="RefSeq" id="WP_245911440.1">
    <property type="nucleotide sequence ID" value="NZ_PTJC01000005.1"/>
</dbReference>
<dbReference type="Pfam" id="PF02922">
    <property type="entry name" value="CBM_48"/>
    <property type="match status" value="1"/>
</dbReference>
<organism evidence="3 4">
    <name type="scientific">Neolewinella xylanilytica</name>
    <dbReference type="NCBI Taxonomy" id="1514080"/>
    <lineage>
        <taxon>Bacteria</taxon>
        <taxon>Pseudomonadati</taxon>
        <taxon>Bacteroidota</taxon>
        <taxon>Saprospiria</taxon>
        <taxon>Saprospirales</taxon>
        <taxon>Lewinellaceae</taxon>
        <taxon>Neolewinella</taxon>
    </lineage>
</organism>
<dbReference type="GO" id="GO:0005975">
    <property type="term" value="P:carbohydrate metabolic process"/>
    <property type="evidence" value="ECO:0007669"/>
    <property type="project" value="InterPro"/>
</dbReference>
<proteinExistence type="inferred from homology"/>
<name>A0A2S6IBJ8_9BACT</name>
<dbReference type="CDD" id="cd11341">
    <property type="entry name" value="AmyAc_Pullulanase_LD-like"/>
    <property type="match status" value="1"/>
</dbReference>
<dbReference type="AlphaFoldDB" id="A0A2S6IBJ8"/>
<dbReference type="InterPro" id="IPR006047">
    <property type="entry name" value="GH13_cat_dom"/>
</dbReference>
<feature type="domain" description="Glycosyl hydrolase family 13 catalytic" evidence="2">
    <location>
        <begin position="174"/>
        <end position="551"/>
    </location>
</feature>
<dbReference type="Gene3D" id="2.60.40.10">
    <property type="entry name" value="Immunoglobulins"/>
    <property type="match status" value="1"/>
</dbReference>
<evidence type="ECO:0000259" key="2">
    <source>
        <dbReference type="SMART" id="SM00642"/>
    </source>
</evidence>
<dbReference type="Proteomes" id="UP000237662">
    <property type="component" value="Unassembled WGS sequence"/>
</dbReference>
<comment type="caution">
    <text evidence="3">The sequence shown here is derived from an EMBL/GenBank/DDBJ whole genome shotgun (WGS) entry which is preliminary data.</text>
</comment>
<dbReference type="EMBL" id="PTJC01000005">
    <property type="protein sequence ID" value="PPK88887.1"/>
    <property type="molecule type" value="Genomic_DNA"/>
</dbReference>
<sequence>MVTCSDPQPEYDALEDYPVYPYTDLGVTYTAAAATFKLWSPAAQEARVHLYLDDAPTTEAYETLDMQVVNGVWTATSKGDLAGVYYTLQIKQDEGWLAEATDIYAKAAGTNGLRAQVVDLLATDPPGWQSDRRPPFNAPTDAVIYELHLRDLSVDPASGIQYKGKFLGLTERGTTTPGGDTTGLDHLIELGVTHVHLLPVFDFFSVDEARSDSAQYNWGYDPQNYNVPEGSYATDPSRGEVRIREFKRMVMALHRAGIRVIMDVVYNHTGHTETSNFQQLVPDYFYRFREDGSFSNASGCGNEIASERPMVRKYIRESAEYWVDEYHIDGFRFDLMGIHDIATMNDISETIHGIDPTILIYGEGWTAGSSPLPDSLRALKRNTGKLKGIAAFSDDLRDALKGSVFHHEERGFVSGASDMAESVRFGIVGATRHHQIDYDSINYSTAPWANEPAQCVNYVSCHDNHTLWDRLAISNPEDGVTSRRRMHRLALATVLTSQGIPFLHAGTEMYRSKGGEENSYRSSDAVNAIKWEEKSRHKETVTYVRDLISLRKDHPAFRMRSTDTITRHLTFTDQQDNQLITYRIQNAPGDTWQDIFVALNGHPAAQTIQLPAGKWKQVVNGTEVDPGGISDRLFGPSVTLSAISANVFVRTEQEE</sequence>
<dbReference type="CDD" id="cd02860">
    <property type="entry name" value="E_set_Pullulanase"/>
    <property type="match status" value="1"/>
</dbReference>
<keyword evidence="4" id="KW-1185">Reference proteome</keyword>
<dbReference type="Gene3D" id="3.20.20.80">
    <property type="entry name" value="Glycosidases"/>
    <property type="match status" value="1"/>
</dbReference>
<dbReference type="Pfam" id="PF21653">
    <property type="entry name" value="pulA_all-beta"/>
    <property type="match status" value="1"/>
</dbReference>
<dbReference type="InterPro" id="IPR013783">
    <property type="entry name" value="Ig-like_fold"/>
</dbReference>
<gene>
    <name evidence="3" type="ORF">CLV84_1861</name>
</gene>
<comment type="similarity">
    <text evidence="1">Belongs to the glycosyl hydrolase 13 family.</text>
</comment>
<dbReference type="SUPFAM" id="SSF81296">
    <property type="entry name" value="E set domains"/>
    <property type="match status" value="1"/>
</dbReference>
<reference evidence="3 4" key="1">
    <citation type="submission" date="2018-02" db="EMBL/GenBank/DDBJ databases">
        <title>Genomic Encyclopedia of Archaeal and Bacterial Type Strains, Phase II (KMG-II): from individual species to whole genera.</title>
        <authorList>
            <person name="Goeker M."/>
        </authorList>
    </citation>
    <scope>NUCLEOTIDE SEQUENCE [LARGE SCALE GENOMIC DNA]</scope>
    <source>
        <strain evidence="3 4">DSM 29526</strain>
    </source>
</reference>
<dbReference type="InterPro" id="IPR013780">
    <property type="entry name" value="Glyco_hydro_b"/>
</dbReference>
<dbReference type="InterPro" id="IPR049117">
    <property type="entry name" value="pulA_all-beta"/>
</dbReference>
<dbReference type="InterPro" id="IPR004193">
    <property type="entry name" value="Glyco_hydro_13_N"/>
</dbReference>
<dbReference type="GO" id="GO:0004553">
    <property type="term" value="F:hydrolase activity, hydrolyzing O-glycosyl compounds"/>
    <property type="evidence" value="ECO:0007669"/>
    <property type="project" value="InterPro"/>
</dbReference>
<accession>A0A2S6IBJ8</accession>
<dbReference type="Pfam" id="PF00128">
    <property type="entry name" value="Alpha-amylase"/>
    <property type="match status" value="1"/>
</dbReference>
<dbReference type="InterPro" id="IPR014756">
    <property type="entry name" value="Ig_E-set"/>
</dbReference>
<evidence type="ECO:0000256" key="1">
    <source>
        <dbReference type="ARBA" id="ARBA00008061"/>
    </source>
</evidence>
<dbReference type="Gene3D" id="2.60.40.1180">
    <property type="entry name" value="Golgi alpha-mannosidase II"/>
    <property type="match status" value="1"/>
</dbReference>
<evidence type="ECO:0000313" key="3">
    <source>
        <dbReference type="EMBL" id="PPK88887.1"/>
    </source>
</evidence>
<dbReference type="SMART" id="SM00642">
    <property type="entry name" value="Aamy"/>
    <property type="match status" value="1"/>
</dbReference>
<dbReference type="NCBIfam" id="TIGR02104">
    <property type="entry name" value="pulA_typeI"/>
    <property type="match status" value="1"/>
</dbReference>
<dbReference type="PANTHER" id="PTHR43002">
    <property type="entry name" value="GLYCOGEN DEBRANCHING ENZYME"/>
    <property type="match status" value="1"/>
</dbReference>
<evidence type="ECO:0000313" key="4">
    <source>
        <dbReference type="Proteomes" id="UP000237662"/>
    </source>
</evidence>
<dbReference type="InterPro" id="IPR011840">
    <property type="entry name" value="PulA_typeI"/>
</dbReference>
<dbReference type="SUPFAM" id="SSF51445">
    <property type="entry name" value="(Trans)glycosidases"/>
    <property type="match status" value="1"/>
</dbReference>
<protein>
    <submittedName>
        <fullName evidence="3">Pullulanase</fullName>
    </submittedName>
</protein>